<feature type="chain" id="PRO_5035285697" description="LppX_LprAFG lipoprotein" evidence="1">
    <location>
        <begin position="23"/>
        <end position="237"/>
    </location>
</feature>
<dbReference type="Proteomes" id="UP000637720">
    <property type="component" value="Unassembled WGS sequence"/>
</dbReference>
<accession>A0A8J3B8V0</accession>
<dbReference type="RefSeq" id="WP_188816851.1">
    <property type="nucleotide sequence ID" value="NZ_BMOF01000010.1"/>
</dbReference>
<dbReference type="AlphaFoldDB" id="A0A8J3B8V0"/>
<dbReference type="PROSITE" id="PS51257">
    <property type="entry name" value="PROKAR_LIPOPROTEIN"/>
    <property type="match status" value="1"/>
</dbReference>
<proteinExistence type="predicted"/>
<dbReference type="EMBL" id="BMOF01000010">
    <property type="protein sequence ID" value="GGJ96388.1"/>
    <property type="molecule type" value="Genomic_DNA"/>
</dbReference>
<organism evidence="2 3">
    <name type="scientific">Calditerricola satsumensis</name>
    <dbReference type="NCBI Taxonomy" id="373054"/>
    <lineage>
        <taxon>Bacteria</taxon>
        <taxon>Bacillati</taxon>
        <taxon>Bacillota</taxon>
        <taxon>Bacilli</taxon>
        <taxon>Bacillales</taxon>
        <taxon>Bacillaceae</taxon>
        <taxon>Calditerricola</taxon>
    </lineage>
</organism>
<evidence type="ECO:0008006" key="4">
    <source>
        <dbReference type="Google" id="ProtNLM"/>
    </source>
</evidence>
<evidence type="ECO:0000313" key="2">
    <source>
        <dbReference type="EMBL" id="GGJ96388.1"/>
    </source>
</evidence>
<name>A0A8J3B8V0_9BACI</name>
<gene>
    <name evidence="2" type="ORF">GCM10007043_07860</name>
</gene>
<reference evidence="2" key="1">
    <citation type="journal article" date="2014" name="Int. J. Syst. Evol. Microbiol.">
        <title>Complete genome sequence of Corynebacterium casei LMG S-19264T (=DSM 44701T), isolated from a smear-ripened cheese.</title>
        <authorList>
            <consortium name="US DOE Joint Genome Institute (JGI-PGF)"/>
            <person name="Walter F."/>
            <person name="Albersmeier A."/>
            <person name="Kalinowski J."/>
            <person name="Ruckert C."/>
        </authorList>
    </citation>
    <scope>NUCLEOTIDE SEQUENCE</scope>
    <source>
        <strain evidence="2">JCM 14719</strain>
    </source>
</reference>
<feature type="signal peptide" evidence="1">
    <location>
        <begin position="1"/>
        <end position="22"/>
    </location>
</feature>
<comment type="caution">
    <text evidence="2">The sequence shown here is derived from an EMBL/GenBank/DDBJ whole genome shotgun (WGS) entry which is preliminary data.</text>
</comment>
<keyword evidence="1" id="KW-0732">Signal</keyword>
<evidence type="ECO:0000256" key="1">
    <source>
        <dbReference type="SAM" id="SignalP"/>
    </source>
</evidence>
<sequence length="237" mass="25791">MRWTVGLMLLVLFLLVAGCVRAVPDPRPVAQPADSRESAQLAAAVDRYLMPKKPYRFVLKVAVEGGAPASAMGSGSEGRYFVGTVTGRDWTITGRLNGQTYHLVSRGGILTLRMAGREILVPPSVHGLFSPRDHLSVVRRYLDRATPTRDVPATGRAVPAVRVDVPPEDVAAMLRRALGPAFQGRVALAQAKDRARVTYVLGVDPHNARVALLRVIVLFADPSNPVQHVLEYRFLEG</sequence>
<evidence type="ECO:0000313" key="3">
    <source>
        <dbReference type="Proteomes" id="UP000637720"/>
    </source>
</evidence>
<reference evidence="2" key="2">
    <citation type="submission" date="2020-09" db="EMBL/GenBank/DDBJ databases">
        <authorList>
            <person name="Sun Q."/>
            <person name="Ohkuma M."/>
        </authorList>
    </citation>
    <scope>NUCLEOTIDE SEQUENCE</scope>
    <source>
        <strain evidence="2">JCM 14719</strain>
    </source>
</reference>
<keyword evidence="3" id="KW-1185">Reference proteome</keyword>
<protein>
    <recommendedName>
        <fullName evidence="4">LppX_LprAFG lipoprotein</fullName>
    </recommendedName>
</protein>